<accession>A0A6J5PSA6</accession>
<proteinExistence type="predicted"/>
<dbReference type="EMBL" id="LR796868">
    <property type="protein sequence ID" value="CAB4172125.1"/>
    <property type="molecule type" value="Genomic_DNA"/>
</dbReference>
<protein>
    <submittedName>
        <fullName evidence="1">Uncharacterized protein</fullName>
    </submittedName>
</protein>
<evidence type="ECO:0000313" key="1">
    <source>
        <dbReference type="EMBL" id="CAB4172125.1"/>
    </source>
</evidence>
<feature type="non-terminal residue" evidence="1">
    <location>
        <position position="1"/>
    </location>
</feature>
<name>A0A6J5PSA6_9CAUD</name>
<organism evidence="1">
    <name type="scientific">uncultured Caudovirales phage</name>
    <dbReference type="NCBI Taxonomy" id="2100421"/>
    <lineage>
        <taxon>Viruses</taxon>
        <taxon>Duplodnaviria</taxon>
        <taxon>Heunggongvirae</taxon>
        <taxon>Uroviricota</taxon>
        <taxon>Caudoviricetes</taxon>
        <taxon>Peduoviridae</taxon>
        <taxon>Maltschvirus</taxon>
        <taxon>Maltschvirus maltsch</taxon>
    </lineage>
</organism>
<gene>
    <name evidence="1" type="ORF">UFOVP927_55</name>
</gene>
<sequence length="88" mass="10248">HHYGYGHWHLSGGCPSQVMTQDEKDLDHLGHIEAFQRFMSQVYVSRETAIGDLRGASTDQVQQIAGRIQAYDDILRYGDWENIRRRMK</sequence>
<reference evidence="1" key="1">
    <citation type="submission" date="2020-05" db="EMBL/GenBank/DDBJ databases">
        <authorList>
            <person name="Chiriac C."/>
            <person name="Salcher M."/>
            <person name="Ghai R."/>
            <person name="Kavagutti S V."/>
        </authorList>
    </citation>
    <scope>NUCLEOTIDE SEQUENCE</scope>
</reference>